<proteinExistence type="predicted"/>
<accession>K0RWS6</accession>
<dbReference type="Proteomes" id="UP000266841">
    <property type="component" value="Unassembled WGS sequence"/>
</dbReference>
<evidence type="ECO:0000256" key="1">
    <source>
        <dbReference type="SAM" id="MobiDB-lite"/>
    </source>
</evidence>
<organism evidence="2 3">
    <name type="scientific">Thalassiosira oceanica</name>
    <name type="common">Marine diatom</name>
    <dbReference type="NCBI Taxonomy" id="159749"/>
    <lineage>
        <taxon>Eukaryota</taxon>
        <taxon>Sar</taxon>
        <taxon>Stramenopiles</taxon>
        <taxon>Ochrophyta</taxon>
        <taxon>Bacillariophyta</taxon>
        <taxon>Coscinodiscophyceae</taxon>
        <taxon>Thalassiosirophycidae</taxon>
        <taxon>Thalassiosirales</taxon>
        <taxon>Thalassiosiraceae</taxon>
        <taxon>Thalassiosira</taxon>
    </lineage>
</organism>
<feature type="compositionally biased region" description="Basic and acidic residues" evidence="1">
    <location>
        <begin position="14"/>
        <end position="27"/>
    </location>
</feature>
<feature type="region of interest" description="Disordered" evidence="1">
    <location>
        <begin position="1"/>
        <end position="73"/>
    </location>
</feature>
<evidence type="ECO:0000313" key="2">
    <source>
        <dbReference type="EMBL" id="EJK53296.1"/>
    </source>
</evidence>
<feature type="non-terminal residue" evidence="2">
    <location>
        <position position="1"/>
    </location>
</feature>
<name>K0RWS6_THAOC</name>
<gene>
    <name evidence="2" type="ORF">THAOC_27293</name>
</gene>
<keyword evidence="3" id="KW-1185">Reference proteome</keyword>
<reference evidence="2 3" key="1">
    <citation type="journal article" date="2012" name="Genome Biol.">
        <title>Genome and low-iron response of an oceanic diatom adapted to chronic iron limitation.</title>
        <authorList>
            <person name="Lommer M."/>
            <person name="Specht M."/>
            <person name="Roy A.S."/>
            <person name="Kraemer L."/>
            <person name="Andreson R."/>
            <person name="Gutowska M.A."/>
            <person name="Wolf J."/>
            <person name="Bergner S.V."/>
            <person name="Schilhabel M.B."/>
            <person name="Klostermeier U.C."/>
            <person name="Beiko R.G."/>
            <person name="Rosenstiel P."/>
            <person name="Hippler M."/>
            <person name="Laroche J."/>
        </authorList>
    </citation>
    <scope>NUCLEOTIDE SEQUENCE [LARGE SCALE GENOMIC DNA]</scope>
    <source>
        <strain evidence="2 3">CCMP1005</strain>
    </source>
</reference>
<dbReference type="AlphaFoldDB" id="K0RWS6"/>
<comment type="caution">
    <text evidence="2">The sequence shown here is derived from an EMBL/GenBank/DDBJ whole genome shotgun (WGS) entry which is preliminary data.</text>
</comment>
<sequence>AARDSDEEAGGSGRLREAARRSAREAARAPGAGKPRDEEEEGDGGIIRRGEGVPDKMAERAQGAPVPVSPREG</sequence>
<dbReference type="EMBL" id="AGNL01038072">
    <property type="protein sequence ID" value="EJK53296.1"/>
    <property type="molecule type" value="Genomic_DNA"/>
</dbReference>
<evidence type="ECO:0000313" key="3">
    <source>
        <dbReference type="Proteomes" id="UP000266841"/>
    </source>
</evidence>
<feature type="compositionally biased region" description="Basic and acidic residues" evidence="1">
    <location>
        <begin position="46"/>
        <end position="59"/>
    </location>
</feature>
<protein>
    <submittedName>
        <fullName evidence="2">Uncharacterized protein</fullName>
    </submittedName>
</protein>